<dbReference type="AlphaFoldDB" id="A0A5N5QLL4"/>
<sequence>MSTLAPRYILISQTSLPSKSESEPAPTTLVHPIIHYQYADDAPTAIPLSLSSDAHIIYLDFDPINTSHTQARSASDSIVATGLTLSDAAGALNAENPHLYVVNSGTLQSRNPTRDDPKLVLKDYRERLGVVRQVVGSDASHSETGPSLQAKLGESGYA</sequence>
<feature type="region of interest" description="Disordered" evidence="1">
    <location>
        <begin position="135"/>
        <end position="158"/>
    </location>
</feature>
<proteinExistence type="predicted"/>
<comment type="caution">
    <text evidence="2">The sequence shown here is derived from an EMBL/GenBank/DDBJ whole genome shotgun (WGS) entry which is preliminary data.</text>
</comment>
<dbReference type="EMBL" id="SSOP01000066">
    <property type="protein sequence ID" value="KAB5592391.1"/>
    <property type="molecule type" value="Genomic_DNA"/>
</dbReference>
<name>A0A5N5QLL4_9AGAM</name>
<keyword evidence="3" id="KW-1185">Reference proteome</keyword>
<gene>
    <name evidence="2" type="ORF">CTheo_4155</name>
</gene>
<accession>A0A5N5QLL4</accession>
<evidence type="ECO:0000256" key="1">
    <source>
        <dbReference type="SAM" id="MobiDB-lite"/>
    </source>
</evidence>
<evidence type="ECO:0000313" key="3">
    <source>
        <dbReference type="Proteomes" id="UP000383932"/>
    </source>
</evidence>
<evidence type="ECO:0000313" key="2">
    <source>
        <dbReference type="EMBL" id="KAB5592391.1"/>
    </source>
</evidence>
<protein>
    <submittedName>
        <fullName evidence="2">Uncharacterized protein</fullName>
    </submittedName>
</protein>
<dbReference type="OrthoDB" id="3192267at2759"/>
<organism evidence="2 3">
    <name type="scientific">Ceratobasidium theobromae</name>
    <dbReference type="NCBI Taxonomy" id="1582974"/>
    <lineage>
        <taxon>Eukaryota</taxon>
        <taxon>Fungi</taxon>
        <taxon>Dikarya</taxon>
        <taxon>Basidiomycota</taxon>
        <taxon>Agaricomycotina</taxon>
        <taxon>Agaricomycetes</taxon>
        <taxon>Cantharellales</taxon>
        <taxon>Ceratobasidiaceae</taxon>
        <taxon>Ceratobasidium</taxon>
    </lineage>
</organism>
<reference evidence="2 3" key="1">
    <citation type="journal article" date="2019" name="Fungal Biol. Biotechnol.">
        <title>Draft genome sequence of fastidious pathogen Ceratobasidium theobromae, which causes vascular-streak dieback in Theobroma cacao.</title>
        <authorList>
            <person name="Ali S.S."/>
            <person name="Asman A."/>
            <person name="Shao J."/>
            <person name="Firmansyah A.P."/>
            <person name="Susilo A.W."/>
            <person name="Rosmana A."/>
            <person name="McMahon P."/>
            <person name="Junaid M."/>
            <person name="Guest D."/>
            <person name="Kheng T.Y."/>
            <person name="Meinhardt L.W."/>
            <person name="Bailey B.A."/>
        </authorList>
    </citation>
    <scope>NUCLEOTIDE SEQUENCE [LARGE SCALE GENOMIC DNA]</scope>
    <source>
        <strain evidence="2 3">CT2</strain>
    </source>
</reference>
<dbReference type="Proteomes" id="UP000383932">
    <property type="component" value="Unassembled WGS sequence"/>
</dbReference>